<accession>A0A2K9EVK9</accession>
<name>A0A2K9EVK9_9RHOB</name>
<sequence>MQMKSLLPPVVVNGVTLDPARIAAEAQNHPAPKGKPGAAWQAAARALATRELLLQEAVRRGIEPTPAEIAPGQWETEDEALITALLETAVTPVSADEARMRAIYEADPDRFRAPSLYEAAHILLAASPDDAGAVADARATADKLLAQLATSPQAFGRLAAEYSACSSKTSGGVLGQLSSGDTVPEFEAALAQMPEGSIAPEPVQSRYGLHVIRLDGRIIGEVLPFESVLPGLRDAHDKAAWLRASRDFIAELFSRAEISGFRITTEAPAGEPDKRGLA</sequence>
<dbReference type="AlphaFoldDB" id="A0A2K9EVK9"/>
<dbReference type="PANTHER" id="PTHR47245:SF2">
    <property type="entry name" value="PEPTIDYL-PROLYL CIS-TRANS ISOMERASE HP_0175-RELATED"/>
    <property type="match status" value="1"/>
</dbReference>
<dbReference type="InterPro" id="IPR000297">
    <property type="entry name" value="PPIase_PpiC"/>
</dbReference>
<evidence type="ECO:0000313" key="10">
    <source>
        <dbReference type="EMBL" id="AUH32082.1"/>
    </source>
</evidence>
<dbReference type="InterPro" id="IPR027304">
    <property type="entry name" value="Trigger_fact/SurA_dom_sf"/>
</dbReference>
<dbReference type="Gene3D" id="3.10.50.40">
    <property type="match status" value="1"/>
</dbReference>
<evidence type="ECO:0000256" key="7">
    <source>
        <dbReference type="ARBA" id="ARBA00031484"/>
    </source>
</evidence>
<reference evidence="10 11" key="1">
    <citation type="submission" date="2017-12" db="EMBL/GenBank/DDBJ databases">
        <authorList>
            <person name="Hurst M.R.H."/>
        </authorList>
    </citation>
    <scope>NUCLEOTIDE SEQUENCE [LARGE SCALE GENOMIC DNA]</scope>
    <source>
        <strain evidence="10 11">BM15</strain>
    </source>
</reference>
<keyword evidence="11" id="KW-1185">Reference proteome</keyword>
<dbReference type="Pfam" id="PF00639">
    <property type="entry name" value="Rotamase"/>
    <property type="match status" value="1"/>
</dbReference>
<evidence type="ECO:0000313" key="11">
    <source>
        <dbReference type="Proteomes" id="UP000233742"/>
    </source>
</evidence>
<dbReference type="PANTHER" id="PTHR47245">
    <property type="entry name" value="PEPTIDYLPROLYL ISOMERASE"/>
    <property type="match status" value="1"/>
</dbReference>
<protein>
    <recommendedName>
        <fullName evidence="4">Parvulin-like PPIase</fullName>
        <ecNumber evidence="3">5.2.1.8</ecNumber>
    </recommendedName>
    <alternativeName>
        <fullName evidence="6">Peptidyl-prolyl cis-trans isomerase plp</fullName>
    </alternativeName>
    <alternativeName>
        <fullName evidence="7">Rotamase plp</fullName>
    </alternativeName>
</protein>
<keyword evidence="5 8" id="KW-0697">Rotamase</keyword>
<dbReference type="PROSITE" id="PS50198">
    <property type="entry name" value="PPIC_PPIASE_2"/>
    <property type="match status" value="1"/>
</dbReference>
<dbReference type="InterPro" id="IPR046357">
    <property type="entry name" value="PPIase_dom_sf"/>
</dbReference>
<dbReference type="KEGG" id="paro:CUV01_00505"/>
<dbReference type="Proteomes" id="UP000233742">
    <property type="component" value="Chromosome"/>
</dbReference>
<gene>
    <name evidence="10" type="ORF">CUV01_00505</name>
</gene>
<evidence type="ECO:0000256" key="8">
    <source>
        <dbReference type="PROSITE-ProRule" id="PRU00278"/>
    </source>
</evidence>
<dbReference type="EC" id="5.2.1.8" evidence="3"/>
<dbReference type="SUPFAM" id="SSF54534">
    <property type="entry name" value="FKBP-like"/>
    <property type="match status" value="1"/>
</dbReference>
<dbReference type="PROSITE" id="PS01096">
    <property type="entry name" value="PPIC_PPIASE_1"/>
    <property type="match status" value="1"/>
</dbReference>
<comment type="catalytic activity">
    <reaction evidence="1">
        <text>[protein]-peptidylproline (omega=180) = [protein]-peptidylproline (omega=0)</text>
        <dbReference type="Rhea" id="RHEA:16237"/>
        <dbReference type="Rhea" id="RHEA-COMP:10747"/>
        <dbReference type="Rhea" id="RHEA-COMP:10748"/>
        <dbReference type="ChEBI" id="CHEBI:83833"/>
        <dbReference type="ChEBI" id="CHEBI:83834"/>
        <dbReference type="EC" id="5.2.1.8"/>
    </reaction>
</comment>
<organism evidence="10 11">
    <name type="scientific">Paracoccus tegillarcae</name>
    <dbReference type="NCBI Taxonomy" id="1529068"/>
    <lineage>
        <taxon>Bacteria</taxon>
        <taxon>Pseudomonadati</taxon>
        <taxon>Pseudomonadota</taxon>
        <taxon>Alphaproteobacteria</taxon>
        <taxon>Rhodobacterales</taxon>
        <taxon>Paracoccaceae</taxon>
        <taxon>Paracoccus</taxon>
    </lineage>
</organism>
<evidence type="ECO:0000256" key="5">
    <source>
        <dbReference type="ARBA" id="ARBA00023110"/>
    </source>
</evidence>
<dbReference type="SUPFAM" id="SSF109998">
    <property type="entry name" value="Triger factor/SurA peptide-binding domain-like"/>
    <property type="match status" value="1"/>
</dbReference>
<evidence type="ECO:0000256" key="3">
    <source>
        <dbReference type="ARBA" id="ARBA00013194"/>
    </source>
</evidence>
<dbReference type="GO" id="GO:0003755">
    <property type="term" value="F:peptidyl-prolyl cis-trans isomerase activity"/>
    <property type="evidence" value="ECO:0007669"/>
    <property type="project" value="UniProtKB-KW"/>
</dbReference>
<evidence type="ECO:0000256" key="4">
    <source>
        <dbReference type="ARBA" id="ARBA00018370"/>
    </source>
</evidence>
<evidence type="ECO:0000256" key="6">
    <source>
        <dbReference type="ARBA" id="ARBA00030642"/>
    </source>
</evidence>
<proteinExistence type="inferred from homology"/>
<evidence type="ECO:0000256" key="2">
    <source>
        <dbReference type="ARBA" id="ARBA00007656"/>
    </source>
</evidence>
<comment type="similarity">
    <text evidence="2">Belongs to the PpiC/parvulin rotamase family.</text>
</comment>
<dbReference type="InterPro" id="IPR050245">
    <property type="entry name" value="PrsA_foldase"/>
</dbReference>
<dbReference type="EMBL" id="CP025408">
    <property type="protein sequence ID" value="AUH32082.1"/>
    <property type="molecule type" value="Genomic_DNA"/>
</dbReference>
<dbReference type="InterPro" id="IPR023058">
    <property type="entry name" value="PPIase_PpiC_CS"/>
</dbReference>
<feature type="domain" description="PpiC" evidence="9">
    <location>
        <begin position="114"/>
        <end position="216"/>
    </location>
</feature>
<evidence type="ECO:0000259" key="9">
    <source>
        <dbReference type="PROSITE" id="PS50198"/>
    </source>
</evidence>
<dbReference type="OrthoDB" id="196786at2"/>
<evidence type="ECO:0000256" key="1">
    <source>
        <dbReference type="ARBA" id="ARBA00000971"/>
    </source>
</evidence>
<keyword evidence="8" id="KW-0413">Isomerase</keyword>